<dbReference type="Proteomes" id="UP000245430">
    <property type="component" value="Unassembled WGS sequence"/>
</dbReference>
<keyword evidence="3" id="KW-1185">Reference proteome</keyword>
<proteinExistence type="predicted"/>
<dbReference type="RefSeq" id="WP_109682432.1">
    <property type="nucleotide sequence ID" value="NZ_QGGP01000004.1"/>
</dbReference>
<evidence type="ECO:0000313" key="2">
    <source>
        <dbReference type="EMBL" id="PWK18617.1"/>
    </source>
</evidence>
<dbReference type="SUPFAM" id="SSF53756">
    <property type="entry name" value="UDP-Glycosyltransferase/glycogen phosphorylase"/>
    <property type="match status" value="1"/>
</dbReference>
<comment type="caution">
    <text evidence="2">The sequence shown here is derived from an EMBL/GenBank/DDBJ whole genome shotgun (WGS) entry which is preliminary data.</text>
</comment>
<dbReference type="OrthoDB" id="596635at2"/>
<dbReference type="EMBL" id="QGGP01000004">
    <property type="protein sequence ID" value="PWK18617.1"/>
    <property type="molecule type" value="Genomic_DNA"/>
</dbReference>
<dbReference type="GO" id="GO:0016757">
    <property type="term" value="F:glycosyltransferase activity"/>
    <property type="evidence" value="ECO:0007669"/>
    <property type="project" value="InterPro"/>
</dbReference>
<dbReference type="Pfam" id="PF00534">
    <property type="entry name" value="Glycos_transf_1"/>
    <property type="match status" value="1"/>
</dbReference>
<dbReference type="CDD" id="cd03801">
    <property type="entry name" value="GT4_PimA-like"/>
    <property type="match status" value="1"/>
</dbReference>
<organism evidence="2 3">
    <name type="scientific">Xanthomarina spongicola</name>
    <dbReference type="NCBI Taxonomy" id="570520"/>
    <lineage>
        <taxon>Bacteria</taxon>
        <taxon>Pseudomonadati</taxon>
        <taxon>Bacteroidota</taxon>
        <taxon>Flavobacteriia</taxon>
        <taxon>Flavobacteriales</taxon>
        <taxon>Flavobacteriaceae</taxon>
        <taxon>Xanthomarina</taxon>
    </lineage>
</organism>
<keyword evidence="2" id="KW-0808">Transferase</keyword>
<dbReference type="PANTHER" id="PTHR45947:SF14">
    <property type="entry name" value="SLL1723 PROTEIN"/>
    <property type="match status" value="1"/>
</dbReference>
<dbReference type="InterPro" id="IPR050194">
    <property type="entry name" value="Glycosyltransferase_grp1"/>
</dbReference>
<feature type="domain" description="Glycosyl transferase family 1" evidence="1">
    <location>
        <begin position="207"/>
        <end position="366"/>
    </location>
</feature>
<dbReference type="Gene3D" id="3.40.50.2000">
    <property type="entry name" value="Glycogen Phosphorylase B"/>
    <property type="match status" value="2"/>
</dbReference>
<dbReference type="InterPro" id="IPR001296">
    <property type="entry name" value="Glyco_trans_1"/>
</dbReference>
<evidence type="ECO:0000259" key="1">
    <source>
        <dbReference type="Pfam" id="PF00534"/>
    </source>
</evidence>
<sequence length="393" mass="44735">MKKHPTVAIYSGVSASTTFIERLIKGLVEADAHIYIFGADSGKPIQHKNIHYFVHGKKWHKLYVLLKYSMLLFLFKSKEKKALDVIINEKYTNKLLWQLKFYPVLYHQPDVFHVQWAKGLEDWIWVQNFGMKLVLSLRGAHINYSPIADPELAAMYQKNFPKVDAFHAVSNAIAIEATNYGAPLERIKVVKSGLSGKDYPFELKKVAPKGTLNILSVGRNHWIKNYSLALDVMFVLKSKNIDFHYSIIGMDDNEGLFFQREQLQLQENVSFIKTLPFNEVQIAMKRADILLLPSLKEGIANVVLESMMLGTLVISSDCGGMSEVVKTSQTGYLVPIRNVEAMAGVIEEVTTLSLETYQTMILNARTFIEQQHSMEAMITEMLDLYHKITVDNL</sequence>
<dbReference type="AlphaFoldDB" id="A0A316DK61"/>
<name>A0A316DK61_9FLAO</name>
<gene>
    <name evidence="2" type="ORF">LX78_01924</name>
</gene>
<dbReference type="PANTHER" id="PTHR45947">
    <property type="entry name" value="SULFOQUINOVOSYL TRANSFERASE SQD2"/>
    <property type="match status" value="1"/>
</dbReference>
<accession>A0A316DK61</accession>
<protein>
    <submittedName>
        <fullName evidence="2">Colanic acid/amylovoran biosynthesis glycosyltransferase</fullName>
    </submittedName>
</protein>
<reference evidence="2 3" key="1">
    <citation type="submission" date="2018-05" db="EMBL/GenBank/DDBJ databases">
        <title>Genomic Encyclopedia of Archaeal and Bacterial Type Strains, Phase II (KMG-II): from individual species to whole genera.</title>
        <authorList>
            <person name="Goeker M."/>
        </authorList>
    </citation>
    <scope>NUCLEOTIDE SEQUENCE [LARGE SCALE GENOMIC DNA]</scope>
    <source>
        <strain evidence="2 3">DSM 22637</strain>
    </source>
</reference>
<evidence type="ECO:0000313" key="3">
    <source>
        <dbReference type="Proteomes" id="UP000245430"/>
    </source>
</evidence>